<dbReference type="GeneID" id="301685340"/>
<dbReference type="RefSeq" id="WP_006617340.1">
    <property type="nucleotide sequence ID" value="NZ_BIMW01000197.1"/>
</dbReference>
<dbReference type="Gene3D" id="2.60.120.620">
    <property type="entry name" value="q2cbj1_9rhob like domain"/>
    <property type="match status" value="1"/>
</dbReference>
<dbReference type="Proteomes" id="UP000326169">
    <property type="component" value="Unassembled WGS sequence"/>
</dbReference>
<evidence type="ECO:0000313" key="2">
    <source>
        <dbReference type="Proteomes" id="UP000326169"/>
    </source>
</evidence>
<sequence>MITIRNPIHIQTNDEVKSSLDRIQDFLSADAVIPCQPGIKIDDIFLVGPRHNQTITTVLKQLGCPKKENISADTNILAWGVWMPRSSKQLDAPVVQIFRLVAGLGDRPVLISDNQLEPGELIVVTEDCHSFVTLRPYQGEDLPPDIQWFAWVGNRQNLLQEKSTLSVTKTRIAEPLTSSVNPGPVISASSPWLTDSNPNVQFNLTSETPSFQLTPMLPPEEFEALAKAMTLAPWTRRIGDIYSQDSLDIAVWSQTFGCPEIVKTLMQRLQKPEMVEQITRLTGVSVTAQREIFSYRLREGERILNHADGTCNGQLIVRINWLLQVPGSPLRKWDFRFWHPDRPEKPPIVYPSLPNHAVIFLMGKYTPHDITPIPKNSGVRTNIIMTFGHRK</sequence>
<name>A0A5M3TCV5_LIMPL</name>
<dbReference type="EMBL" id="BIMW01000197">
    <property type="protein sequence ID" value="GCE96552.1"/>
    <property type="molecule type" value="Genomic_DNA"/>
</dbReference>
<organism evidence="1 2">
    <name type="scientific">Limnospira platensis NIES-46</name>
    <dbReference type="NCBI Taxonomy" id="1236695"/>
    <lineage>
        <taxon>Bacteria</taxon>
        <taxon>Bacillati</taxon>
        <taxon>Cyanobacteriota</taxon>
        <taxon>Cyanophyceae</taxon>
        <taxon>Oscillatoriophycideae</taxon>
        <taxon>Oscillatoriales</taxon>
        <taxon>Sirenicapillariaceae</taxon>
        <taxon>Limnospira</taxon>
    </lineage>
</organism>
<reference evidence="1 2" key="1">
    <citation type="journal article" date="2019" name="J Genomics">
        <title>The Draft Genome of a Hydrogen-producing Cyanobacterium, Arthrospira platensis NIES-46.</title>
        <authorList>
            <person name="Suzuki S."/>
            <person name="Yamaguchi H."/>
            <person name="Kawachi M."/>
        </authorList>
    </citation>
    <scope>NUCLEOTIDE SEQUENCE [LARGE SCALE GENOMIC DNA]</scope>
    <source>
        <strain evidence="1 2">NIES-46</strain>
    </source>
</reference>
<protein>
    <recommendedName>
        <fullName evidence="3">Fe2OG dioxygenase domain-containing protein</fullName>
    </recommendedName>
</protein>
<evidence type="ECO:0000313" key="1">
    <source>
        <dbReference type="EMBL" id="GCE96552.1"/>
    </source>
</evidence>
<comment type="caution">
    <text evidence="1">The sequence shown here is derived from an EMBL/GenBank/DDBJ whole genome shotgun (WGS) entry which is preliminary data.</text>
</comment>
<gene>
    <name evidence="1" type="ORF">NIES46_46240</name>
</gene>
<keyword evidence="2" id="KW-1185">Reference proteome</keyword>
<evidence type="ECO:0008006" key="3">
    <source>
        <dbReference type="Google" id="ProtNLM"/>
    </source>
</evidence>
<proteinExistence type="predicted"/>
<accession>A0A5M3TCV5</accession>